<dbReference type="EMBL" id="JTDV01000002">
    <property type="protein sequence ID" value="KJD34113.1"/>
    <property type="molecule type" value="Genomic_DNA"/>
</dbReference>
<comment type="caution">
    <text evidence="3">The sequence shown here is derived from an EMBL/GenBank/DDBJ whole genome shotgun (WGS) entry which is preliminary data.</text>
</comment>
<feature type="domain" description="Glycosyltransferase subfamily 4-like N-terminal" evidence="2">
    <location>
        <begin position="13"/>
        <end position="192"/>
    </location>
</feature>
<dbReference type="PANTHER" id="PTHR45947:SF3">
    <property type="entry name" value="SULFOQUINOVOSYL TRANSFERASE SQD2"/>
    <property type="match status" value="1"/>
</dbReference>
<dbReference type="STRING" id="1382798.PK35_05125"/>
<accession>A0A0D7W5Y5</accession>
<dbReference type="Proteomes" id="UP000032361">
    <property type="component" value="Unassembled WGS sequence"/>
</dbReference>
<dbReference type="Pfam" id="PF00534">
    <property type="entry name" value="Glycos_transf_1"/>
    <property type="match status" value="1"/>
</dbReference>
<dbReference type="Gene3D" id="3.40.50.2000">
    <property type="entry name" value="Glycogen Phosphorylase B"/>
    <property type="match status" value="2"/>
</dbReference>
<dbReference type="InterPro" id="IPR050194">
    <property type="entry name" value="Glycosyltransferase_grp1"/>
</dbReference>
<dbReference type="PANTHER" id="PTHR45947">
    <property type="entry name" value="SULFOQUINOVOSYL TRANSFERASE SQD2"/>
    <property type="match status" value="1"/>
</dbReference>
<keyword evidence="3" id="KW-0808">Transferase</keyword>
<dbReference type="GO" id="GO:0016757">
    <property type="term" value="F:glycosyltransferase activity"/>
    <property type="evidence" value="ECO:0007669"/>
    <property type="project" value="InterPro"/>
</dbReference>
<proteinExistence type="predicted"/>
<dbReference type="Pfam" id="PF13439">
    <property type="entry name" value="Glyco_transf_4"/>
    <property type="match status" value="1"/>
</dbReference>
<sequence>MKKALIHDWYTQYGGAERCIESLTNVWDDFDHFTLVDNLTDEQRQIVLKGKQTKTSFIQKLPFGKKKYRSLLPLFPLAIEQFDLRKYELIISSSSSIAKGVLTKPNQLHISYVHSPIRYAWDLYFEYLEESGLNKGFKGILARYFLYKIRQWDFSTLNRPDFYIANSKYVAARIKKIYNKEALVIYPPVNTKSFILAEEKENYFITFSRMVPYKKIDLIVKAFSNSNKKLIVIGDGPDFKKIKKIKTSNVEMLGHVSNSKKIELLRKAKAFIFAAEEDFGISPVEAQASGIPVIAYGKGGALETVNGVFSNDNISNKHTGVFFKEQSVSSIQEAIEFFENNEGLFDKRIIRENVEKFSVERFENEFKETVEKLYKKWKDKQ</sequence>
<dbReference type="RefSeq" id="WP_044625603.1">
    <property type="nucleotide sequence ID" value="NZ_JTDV01000002.1"/>
</dbReference>
<dbReference type="AlphaFoldDB" id="A0A0D7W5Y5"/>
<keyword evidence="4" id="KW-1185">Reference proteome</keyword>
<evidence type="ECO:0000313" key="3">
    <source>
        <dbReference type="EMBL" id="KJD34113.1"/>
    </source>
</evidence>
<evidence type="ECO:0000313" key="4">
    <source>
        <dbReference type="Proteomes" id="UP000032361"/>
    </source>
</evidence>
<reference evidence="3 4" key="1">
    <citation type="journal article" date="2015" name="Antonie Van Leeuwenhoek">
        <title>Tamlana nanhaiensis sp. nov., isolated from surface seawater collected from the South China Sea.</title>
        <authorList>
            <person name="Liu X."/>
            <person name="Lai Q."/>
            <person name="Du Y."/>
            <person name="Li G."/>
            <person name="Sun F."/>
            <person name="Shao Z."/>
        </authorList>
    </citation>
    <scope>NUCLEOTIDE SEQUENCE [LARGE SCALE GENOMIC DNA]</scope>
    <source>
        <strain evidence="3 4">FHC16</strain>
    </source>
</reference>
<protein>
    <submittedName>
        <fullName evidence="3">Glycosyl transferase family 1</fullName>
    </submittedName>
</protein>
<feature type="domain" description="Glycosyl transferase family 1" evidence="1">
    <location>
        <begin position="196"/>
        <end position="348"/>
    </location>
</feature>
<dbReference type="OrthoDB" id="9768685at2"/>
<gene>
    <name evidence="3" type="ORF">PK35_05125</name>
</gene>
<dbReference type="SUPFAM" id="SSF53756">
    <property type="entry name" value="UDP-Glycosyltransferase/glycogen phosphorylase"/>
    <property type="match status" value="1"/>
</dbReference>
<name>A0A0D7W5Y5_9FLAO</name>
<dbReference type="InterPro" id="IPR028098">
    <property type="entry name" value="Glyco_trans_4-like_N"/>
</dbReference>
<dbReference type="InterPro" id="IPR001296">
    <property type="entry name" value="Glyco_trans_1"/>
</dbReference>
<dbReference type="PATRIC" id="fig|1382798.3.peg.2201"/>
<evidence type="ECO:0000259" key="2">
    <source>
        <dbReference type="Pfam" id="PF13439"/>
    </source>
</evidence>
<organism evidence="3 4">
    <name type="scientific">Neotamlana nanhaiensis</name>
    <dbReference type="NCBI Taxonomy" id="1382798"/>
    <lineage>
        <taxon>Bacteria</taxon>
        <taxon>Pseudomonadati</taxon>
        <taxon>Bacteroidota</taxon>
        <taxon>Flavobacteriia</taxon>
        <taxon>Flavobacteriales</taxon>
        <taxon>Flavobacteriaceae</taxon>
        <taxon>Neotamlana</taxon>
    </lineage>
</organism>
<evidence type="ECO:0000259" key="1">
    <source>
        <dbReference type="Pfam" id="PF00534"/>
    </source>
</evidence>